<dbReference type="SUPFAM" id="SSF53850">
    <property type="entry name" value="Periplasmic binding protein-like II"/>
    <property type="match status" value="1"/>
</dbReference>
<keyword evidence="10" id="KW-0325">Glycoprotein</keyword>
<feature type="chain" id="PRO_5035296136" evidence="14">
    <location>
        <begin position="20"/>
        <end position="598"/>
    </location>
</feature>
<evidence type="ECO:0000256" key="11">
    <source>
        <dbReference type="ARBA" id="ARBA00023286"/>
    </source>
</evidence>
<evidence type="ECO:0000256" key="9">
    <source>
        <dbReference type="ARBA" id="ARBA00023170"/>
    </source>
</evidence>
<dbReference type="GO" id="GO:0015276">
    <property type="term" value="F:ligand-gated monoatomic ion channel activity"/>
    <property type="evidence" value="ECO:0007669"/>
    <property type="project" value="InterPro"/>
</dbReference>
<dbReference type="GO" id="GO:0050906">
    <property type="term" value="P:detection of stimulus involved in sensory perception"/>
    <property type="evidence" value="ECO:0007669"/>
    <property type="project" value="UniProtKB-ARBA"/>
</dbReference>
<feature type="transmembrane region" description="Helical" evidence="13">
    <location>
        <begin position="353"/>
        <end position="376"/>
    </location>
</feature>
<dbReference type="EMBL" id="JAHLQT010037054">
    <property type="protein sequence ID" value="KAG7157643.1"/>
    <property type="molecule type" value="Genomic_DNA"/>
</dbReference>
<evidence type="ECO:0000256" key="3">
    <source>
        <dbReference type="ARBA" id="ARBA00022448"/>
    </source>
</evidence>
<dbReference type="PANTHER" id="PTHR42643">
    <property type="entry name" value="IONOTROPIC RECEPTOR 20A-RELATED"/>
    <property type="match status" value="1"/>
</dbReference>
<dbReference type="GO" id="GO:0005886">
    <property type="term" value="C:plasma membrane"/>
    <property type="evidence" value="ECO:0007669"/>
    <property type="project" value="UniProtKB-SubCell"/>
</dbReference>
<evidence type="ECO:0000256" key="5">
    <source>
        <dbReference type="ARBA" id="ARBA00022692"/>
    </source>
</evidence>
<gene>
    <name evidence="16" type="primary">Glrk-L64</name>
    <name evidence="16" type="ORF">Hamer_G024646</name>
</gene>
<keyword evidence="14" id="KW-0732">Signal</keyword>
<dbReference type="Proteomes" id="UP000747542">
    <property type="component" value="Unassembled WGS sequence"/>
</dbReference>
<accession>A0A8J5MN49</accession>
<keyword evidence="8 13" id="KW-0472">Membrane</keyword>
<feature type="signal peptide" evidence="14">
    <location>
        <begin position="1"/>
        <end position="19"/>
    </location>
</feature>
<keyword evidence="3" id="KW-0813">Transport</keyword>
<dbReference type="SMART" id="SM00079">
    <property type="entry name" value="PBPe"/>
    <property type="match status" value="1"/>
</dbReference>
<keyword evidence="5 13" id="KW-0812">Transmembrane</keyword>
<comment type="caution">
    <text evidence="16">The sequence shown here is derived from an EMBL/GenBank/DDBJ whole genome shotgun (WGS) entry which is preliminary data.</text>
</comment>
<feature type="domain" description="Ionotropic glutamate receptor C-terminal" evidence="15">
    <location>
        <begin position="235"/>
        <end position="535"/>
    </location>
</feature>
<organism evidence="16 17">
    <name type="scientific">Homarus americanus</name>
    <name type="common">American lobster</name>
    <dbReference type="NCBI Taxonomy" id="6706"/>
    <lineage>
        <taxon>Eukaryota</taxon>
        <taxon>Metazoa</taxon>
        <taxon>Ecdysozoa</taxon>
        <taxon>Arthropoda</taxon>
        <taxon>Crustacea</taxon>
        <taxon>Multicrustacea</taxon>
        <taxon>Malacostraca</taxon>
        <taxon>Eumalacostraca</taxon>
        <taxon>Eucarida</taxon>
        <taxon>Decapoda</taxon>
        <taxon>Pleocyemata</taxon>
        <taxon>Astacidea</taxon>
        <taxon>Nephropoidea</taxon>
        <taxon>Nephropidae</taxon>
        <taxon>Homarus</taxon>
    </lineage>
</organism>
<dbReference type="InterPro" id="IPR052192">
    <property type="entry name" value="Insect_Ionotropic_Sensory_Rcpt"/>
</dbReference>
<proteinExistence type="inferred from homology"/>
<dbReference type="PROSITE" id="PS00430">
    <property type="entry name" value="TONB_DEPENDENT_REC_1"/>
    <property type="match status" value="1"/>
</dbReference>
<evidence type="ECO:0000256" key="8">
    <source>
        <dbReference type="ARBA" id="ARBA00023136"/>
    </source>
</evidence>
<evidence type="ECO:0000313" key="16">
    <source>
        <dbReference type="EMBL" id="KAG7157643.1"/>
    </source>
</evidence>
<evidence type="ECO:0000256" key="12">
    <source>
        <dbReference type="ARBA" id="ARBA00023303"/>
    </source>
</evidence>
<dbReference type="Gene3D" id="3.40.190.10">
    <property type="entry name" value="Periplasmic binding protein-like II"/>
    <property type="match status" value="1"/>
</dbReference>
<reference evidence="16" key="1">
    <citation type="journal article" date="2021" name="Sci. Adv.">
        <title>The American lobster genome reveals insights on longevity, neural, and immune adaptations.</title>
        <authorList>
            <person name="Polinski J.M."/>
            <person name="Zimin A.V."/>
            <person name="Clark K.F."/>
            <person name="Kohn A.B."/>
            <person name="Sadowski N."/>
            <person name="Timp W."/>
            <person name="Ptitsyn A."/>
            <person name="Khanna P."/>
            <person name="Romanova D.Y."/>
            <person name="Williams P."/>
            <person name="Greenwood S.J."/>
            <person name="Moroz L.L."/>
            <person name="Walt D.R."/>
            <person name="Bodnar A.G."/>
        </authorList>
    </citation>
    <scope>NUCLEOTIDE SEQUENCE</scope>
    <source>
        <strain evidence="16">GMGI-L3</strain>
    </source>
</reference>
<evidence type="ECO:0000256" key="14">
    <source>
        <dbReference type="SAM" id="SignalP"/>
    </source>
</evidence>
<evidence type="ECO:0000256" key="4">
    <source>
        <dbReference type="ARBA" id="ARBA00022475"/>
    </source>
</evidence>
<keyword evidence="7" id="KW-0406">Ion transport</keyword>
<dbReference type="InterPro" id="IPR019594">
    <property type="entry name" value="Glu/Gly-bd"/>
</dbReference>
<keyword evidence="9 16" id="KW-0675">Receptor</keyword>
<dbReference type="AlphaFoldDB" id="A0A8J5MN49"/>
<evidence type="ECO:0000256" key="13">
    <source>
        <dbReference type="SAM" id="Phobius"/>
    </source>
</evidence>
<sequence>MTTVGVSILLLLTVSPAVAQLPRPHDSRDTLTVSATVMEAVLSTEKDPRCSFLLLTDGVTSPNTFRMLKKQLQTPCLFGFFEATEDNKDVDQVIEAAKRLRRNSWHVTVVVVSDDPTFLTSITSKTVRNSLLVAETRLLAVTRLPLSKLWDLQESFALRNAMLILMDETSGSLGCSVYVHLPYRPQGTKALKIASWTPHRGLTLTTQLPLFPDKFTRFLEKPHLVAVSVEFASHNLIVLEDVAAPGGKRITFEGIMETVLKYLSEGLNFTYSYVRPEDGTWGTQNDKGQFSGMMGVMTRGEADIGLGPFALTPIRYGVVDYTYPVDIASMKIMSGRGRAEADPWGFLLPLAPLVWVALLISLSGVLLTFLLLSSYLSPKIFDRRSFKTNASSLIRSLRDVLDDPSKIMIWECGSFTVAYYRAAETGIFTEVADAEREGRVIFNRLAEYPGSIDKLVREGSHVILETESFLLTLMAQDFSQKGQCDFYYSRDGFLSRIYGVTGQKNNPLVPSMSKRILAMSEFGLYDHWRKEVVPNSTSCLSLPTKITVSTSLSVTHLWGLFTILVCGYILSLLVFSLEIFSVCFLKFVSSSLENVTRA</sequence>
<keyword evidence="12" id="KW-0407">Ion channel</keyword>
<evidence type="ECO:0000256" key="6">
    <source>
        <dbReference type="ARBA" id="ARBA00022989"/>
    </source>
</evidence>
<dbReference type="InterPro" id="IPR001320">
    <property type="entry name" value="Iontro_rcpt_C"/>
</dbReference>
<comment type="similarity">
    <text evidence="2">Belongs to the glutamate-gated ion channel (TC 1.A.10.1) family.</text>
</comment>
<protein>
    <submittedName>
        <fullName evidence="16">Glutamate receptor-like 64</fullName>
    </submittedName>
</protein>
<evidence type="ECO:0000256" key="7">
    <source>
        <dbReference type="ARBA" id="ARBA00023065"/>
    </source>
</evidence>
<comment type="subcellular location">
    <subcellularLocation>
        <location evidence="1">Cell membrane</location>
        <topology evidence="1">Multi-pass membrane protein</topology>
    </subcellularLocation>
</comment>
<dbReference type="PANTHER" id="PTHR42643:SF24">
    <property type="entry name" value="IONOTROPIC RECEPTOR 60A"/>
    <property type="match status" value="1"/>
</dbReference>
<dbReference type="Pfam" id="PF10613">
    <property type="entry name" value="Lig_chan-Glu_bd"/>
    <property type="match status" value="1"/>
</dbReference>
<keyword evidence="11" id="KW-1071">Ligand-gated ion channel</keyword>
<evidence type="ECO:0000256" key="10">
    <source>
        <dbReference type="ARBA" id="ARBA00023180"/>
    </source>
</evidence>
<name>A0A8J5MN49_HOMAM</name>
<evidence type="ECO:0000313" key="17">
    <source>
        <dbReference type="Proteomes" id="UP000747542"/>
    </source>
</evidence>
<evidence type="ECO:0000259" key="15">
    <source>
        <dbReference type="SMART" id="SM00079"/>
    </source>
</evidence>
<keyword evidence="4" id="KW-1003">Cell membrane</keyword>
<keyword evidence="6 13" id="KW-1133">Transmembrane helix</keyword>
<dbReference type="InterPro" id="IPR010916">
    <property type="entry name" value="TonB_box_CS"/>
</dbReference>
<feature type="transmembrane region" description="Helical" evidence="13">
    <location>
        <begin position="557"/>
        <end position="588"/>
    </location>
</feature>
<evidence type="ECO:0000256" key="2">
    <source>
        <dbReference type="ARBA" id="ARBA00008685"/>
    </source>
</evidence>
<evidence type="ECO:0000256" key="1">
    <source>
        <dbReference type="ARBA" id="ARBA00004651"/>
    </source>
</evidence>
<keyword evidence="17" id="KW-1185">Reference proteome</keyword>